<evidence type="ECO:0000313" key="2">
    <source>
        <dbReference type="EMBL" id="MDA2806519.1"/>
    </source>
</evidence>
<dbReference type="Gene3D" id="3.10.180.10">
    <property type="entry name" value="2,3-Dihydroxybiphenyl 1,2-Dioxygenase, domain 1"/>
    <property type="match status" value="2"/>
</dbReference>
<dbReference type="InterPro" id="IPR037523">
    <property type="entry name" value="VOC_core"/>
</dbReference>
<accession>A0ABT4TPA6</accession>
<dbReference type="EMBL" id="JAQFWP010000036">
    <property type="protein sequence ID" value="MDA2806519.1"/>
    <property type="molecule type" value="Genomic_DNA"/>
</dbReference>
<dbReference type="InterPro" id="IPR004360">
    <property type="entry name" value="Glyas_Fos-R_dOase_dom"/>
</dbReference>
<dbReference type="PROSITE" id="PS51819">
    <property type="entry name" value="VOC"/>
    <property type="match status" value="2"/>
</dbReference>
<gene>
    <name evidence="2" type="ORF">O4U47_18560</name>
</gene>
<protein>
    <submittedName>
        <fullName evidence="2">VOC family protein</fullName>
    </submittedName>
</protein>
<dbReference type="InterPro" id="IPR052164">
    <property type="entry name" value="Anthracycline_SecMetBiosynth"/>
</dbReference>
<name>A0ABT4TPA6_9ACTN</name>
<dbReference type="PANTHER" id="PTHR33993:SF10">
    <property type="entry name" value="CONSERVED PROTEIN"/>
    <property type="match status" value="1"/>
</dbReference>
<organism evidence="2 3">
    <name type="scientific">Nocardiopsis suaedae</name>
    <dbReference type="NCBI Taxonomy" id="3018444"/>
    <lineage>
        <taxon>Bacteria</taxon>
        <taxon>Bacillati</taxon>
        <taxon>Actinomycetota</taxon>
        <taxon>Actinomycetes</taxon>
        <taxon>Streptosporangiales</taxon>
        <taxon>Nocardiopsidaceae</taxon>
        <taxon>Nocardiopsis</taxon>
    </lineage>
</organism>
<dbReference type="Proteomes" id="UP001165685">
    <property type="component" value="Unassembled WGS sequence"/>
</dbReference>
<dbReference type="InterPro" id="IPR029068">
    <property type="entry name" value="Glyas_Bleomycin-R_OHBP_Dase"/>
</dbReference>
<dbReference type="PANTHER" id="PTHR33993">
    <property type="entry name" value="GLYOXALASE-RELATED"/>
    <property type="match status" value="1"/>
</dbReference>
<evidence type="ECO:0000313" key="3">
    <source>
        <dbReference type="Proteomes" id="UP001165685"/>
    </source>
</evidence>
<sequence>MITTDFLSGSPCWVDLGAPDTGAAADFYRSVLGWETESAGPDAGGYTFFKAAGRTVGAVGPLGEDDGRPAWTVYYSVPDAEATAAAVEKAGGTVRAAPVDVMGFGAMAQFSDPQGGMFAVWQPKSFPGFETADTHGALNWVELWTTDAAGARAFYTGVFGWSFEATELPGGGGTYTLLTPAGAPPERMHGGMMEMSAENLPLTGGDADWHPVFQVDDCAAATSAVEPAGGSVLMGPDDAPGVGRLSVCTDPAGADFVLLEPAPQ</sequence>
<dbReference type="Pfam" id="PF00903">
    <property type="entry name" value="Glyoxalase"/>
    <property type="match status" value="2"/>
</dbReference>
<comment type="caution">
    <text evidence="2">The sequence shown here is derived from an EMBL/GenBank/DDBJ whole genome shotgun (WGS) entry which is preliminary data.</text>
</comment>
<dbReference type="CDD" id="cd07247">
    <property type="entry name" value="SgaA_N_like"/>
    <property type="match status" value="2"/>
</dbReference>
<keyword evidence="3" id="KW-1185">Reference proteome</keyword>
<feature type="domain" description="VOC" evidence="1">
    <location>
        <begin position="137"/>
        <end position="261"/>
    </location>
</feature>
<dbReference type="RefSeq" id="WP_270679158.1">
    <property type="nucleotide sequence ID" value="NZ_JAQFWP010000036.1"/>
</dbReference>
<dbReference type="SUPFAM" id="SSF54593">
    <property type="entry name" value="Glyoxalase/Bleomycin resistance protein/Dihydroxybiphenyl dioxygenase"/>
    <property type="match status" value="2"/>
</dbReference>
<proteinExistence type="predicted"/>
<feature type="domain" description="VOC" evidence="1">
    <location>
        <begin position="10"/>
        <end position="123"/>
    </location>
</feature>
<evidence type="ECO:0000259" key="1">
    <source>
        <dbReference type="PROSITE" id="PS51819"/>
    </source>
</evidence>
<reference evidence="2" key="1">
    <citation type="submission" date="2023-01" db="EMBL/GenBank/DDBJ databases">
        <title>Draft genome sequence of Nocardiopsis sp. LSu2-4 isolated from halophytes.</title>
        <authorList>
            <person name="Duangmal K."/>
            <person name="Chantavorakit T."/>
        </authorList>
    </citation>
    <scope>NUCLEOTIDE SEQUENCE</scope>
    <source>
        <strain evidence="2">LSu2-4</strain>
    </source>
</reference>